<feature type="signal peptide" evidence="1">
    <location>
        <begin position="1"/>
        <end position="21"/>
    </location>
</feature>
<dbReference type="PANTHER" id="PTHR30290">
    <property type="entry name" value="PERIPLASMIC BINDING COMPONENT OF ABC TRANSPORTER"/>
    <property type="match status" value="1"/>
</dbReference>
<evidence type="ECO:0000259" key="2">
    <source>
        <dbReference type="Pfam" id="PF00496"/>
    </source>
</evidence>
<dbReference type="Proteomes" id="UP000540191">
    <property type="component" value="Unassembled WGS sequence"/>
</dbReference>
<dbReference type="InterPro" id="IPR000914">
    <property type="entry name" value="SBP_5_dom"/>
</dbReference>
<gene>
    <name evidence="3" type="ORF">HDA30_001093</name>
</gene>
<feature type="domain" description="Solute-binding protein family 5" evidence="2">
    <location>
        <begin position="95"/>
        <end position="484"/>
    </location>
</feature>
<reference evidence="3 4" key="1">
    <citation type="submission" date="2020-08" db="EMBL/GenBank/DDBJ databases">
        <title>Sequencing the genomes of 1000 actinobacteria strains.</title>
        <authorList>
            <person name="Klenk H.-P."/>
        </authorList>
    </citation>
    <scope>NUCLEOTIDE SEQUENCE [LARGE SCALE GENOMIC DNA]</scope>
    <source>
        <strain evidence="3 4">DSM 23974</strain>
    </source>
</reference>
<accession>A0A7W7M3G1</accession>
<dbReference type="AlphaFoldDB" id="A0A7W7M3G1"/>
<sequence>MKHSKLSAAAALTAGSALVLSACAPAGPADAKKEEGGGSVSYSVGADEFASYNGVQSNTYSTYNSAVVDRLFSSFWTFGPKGEIVRNEEFGTYKKVSDDPLTVEYEISEDAKWSDGTDVTAGDFIVQWAADNPEITKEDGETPLFDSITSDPGTYIKQAPKGDPKGKKFTVTYDQPYADWEILINTALPAHVIAEESGMEFEELVEAAREKDADKLEKAAKFWNEGWDFKPGKLPDQSKIPSMGPYKIKEDGWQAGQSITLEANDKYWGEKPGIEELVIKMAAPETHVQSLQNGDIDVIEPQATVDTMKQLEGLGDQAKVQTGDLMTWEHLDFYRGDGSPFNDEKVREAFALCVPRQQIVDNLVKPIVDDAEVMNLREVFPFQDGYEDIVKEAVPEQMQSGEADVEKAKQLLKEAGAEGTTIRVGYQNGNQRRTETVSLIKSSCDEAGFEIKDAGDENFFTEVMPAGDFDVALFAWSGSGQKASGRNIYHSSGKQNQVKYSNEKVDKAWDELASELDEDKQKEKVAEIEKLLWEDYQAIPLYAHPGIVGHSANLENVEQAATQSGALWNVEKWTRSE</sequence>
<comment type="caution">
    <text evidence="3">The sequence shown here is derived from an EMBL/GenBank/DDBJ whole genome shotgun (WGS) entry which is preliminary data.</text>
</comment>
<dbReference type="Gene3D" id="3.10.105.10">
    <property type="entry name" value="Dipeptide-binding Protein, Domain 3"/>
    <property type="match status" value="1"/>
</dbReference>
<dbReference type="InterPro" id="IPR030678">
    <property type="entry name" value="Peptide/Ni-bd"/>
</dbReference>
<name>A0A7W7M3G1_9MICC</name>
<dbReference type="GO" id="GO:1904680">
    <property type="term" value="F:peptide transmembrane transporter activity"/>
    <property type="evidence" value="ECO:0007669"/>
    <property type="project" value="TreeGrafter"/>
</dbReference>
<dbReference type="Gene3D" id="3.40.190.10">
    <property type="entry name" value="Periplasmic binding protein-like II"/>
    <property type="match status" value="1"/>
</dbReference>
<feature type="chain" id="PRO_5039040043" evidence="1">
    <location>
        <begin position="22"/>
        <end position="577"/>
    </location>
</feature>
<dbReference type="GO" id="GO:0043190">
    <property type="term" value="C:ATP-binding cassette (ABC) transporter complex"/>
    <property type="evidence" value="ECO:0007669"/>
    <property type="project" value="InterPro"/>
</dbReference>
<dbReference type="SUPFAM" id="SSF53850">
    <property type="entry name" value="Periplasmic binding protein-like II"/>
    <property type="match status" value="1"/>
</dbReference>
<dbReference type="Pfam" id="PF00496">
    <property type="entry name" value="SBP_bac_5"/>
    <property type="match status" value="1"/>
</dbReference>
<protein>
    <submittedName>
        <fullName evidence="3">Peptide/nickel transport system substrate-binding protein</fullName>
    </submittedName>
</protein>
<dbReference type="PANTHER" id="PTHR30290:SF65">
    <property type="entry name" value="MONOACYL PHOSPHATIDYLINOSITOL TETRAMANNOSIDE-BINDING PROTEIN LPQW-RELATED"/>
    <property type="match status" value="1"/>
</dbReference>
<dbReference type="GO" id="GO:0015833">
    <property type="term" value="P:peptide transport"/>
    <property type="evidence" value="ECO:0007669"/>
    <property type="project" value="TreeGrafter"/>
</dbReference>
<dbReference type="CDD" id="cd08501">
    <property type="entry name" value="PBP2_Lpqw"/>
    <property type="match status" value="1"/>
</dbReference>
<evidence type="ECO:0000256" key="1">
    <source>
        <dbReference type="SAM" id="SignalP"/>
    </source>
</evidence>
<keyword evidence="1" id="KW-0732">Signal</keyword>
<proteinExistence type="predicted"/>
<organism evidence="3 4">
    <name type="scientific">Micrococcus cohnii</name>
    <dbReference type="NCBI Taxonomy" id="993416"/>
    <lineage>
        <taxon>Bacteria</taxon>
        <taxon>Bacillati</taxon>
        <taxon>Actinomycetota</taxon>
        <taxon>Actinomycetes</taxon>
        <taxon>Micrococcales</taxon>
        <taxon>Micrococcaceae</taxon>
        <taxon>Micrococcus</taxon>
    </lineage>
</organism>
<dbReference type="EMBL" id="JACHNA010000001">
    <property type="protein sequence ID" value="MBB4735585.1"/>
    <property type="molecule type" value="Genomic_DNA"/>
</dbReference>
<evidence type="ECO:0000313" key="3">
    <source>
        <dbReference type="EMBL" id="MBB4735585.1"/>
    </source>
</evidence>
<dbReference type="PROSITE" id="PS51257">
    <property type="entry name" value="PROKAR_LIPOPROTEIN"/>
    <property type="match status" value="1"/>
</dbReference>
<keyword evidence="4" id="KW-1185">Reference proteome</keyword>
<dbReference type="InterPro" id="IPR039424">
    <property type="entry name" value="SBP_5"/>
</dbReference>
<evidence type="ECO:0000313" key="4">
    <source>
        <dbReference type="Proteomes" id="UP000540191"/>
    </source>
</evidence>
<dbReference type="PIRSF" id="PIRSF002741">
    <property type="entry name" value="MppA"/>
    <property type="match status" value="1"/>
</dbReference>
<dbReference type="RefSeq" id="WP_184241331.1">
    <property type="nucleotide sequence ID" value="NZ_JACHNA010000001.1"/>
</dbReference>
<dbReference type="GO" id="GO:0042597">
    <property type="term" value="C:periplasmic space"/>
    <property type="evidence" value="ECO:0007669"/>
    <property type="project" value="UniProtKB-ARBA"/>
</dbReference>